<dbReference type="InterPro" id="IPR019999">
    <property type="entry name" value="Anth_synth_I-like"/>
</dbReference>
<dbReference type="PANTHER" id="PTHR11236:SF50">
    <property type="entry name" value="AMINODEOXYCHORISMATE SYNTHASE COMPONENT 1"/>
    <property type="match status" value="1"/>
</dbReference>
<dbReference type="InterPro" id="IPR005801">
    <property type="entry name" value="ADC_synthase"/>
</dbReference>
<dbReference type="GO" id="GO:0009396">
    <property type="term" value="P:folic acid-containing compound biosynthetic process"/>
    <property type="evidence" value="ECO:0007669"/>
    <property type="project" value="InterPro"/>
</dbReference>
<dbReference type="Pfam" id="PF00425">
    <property type="entry name" value="Chorismate_bind"/>
    <property type="match status" value="1"/>
</dbReference>
<reference evidence="5 6" key="1">
    <citation type="journal article" date="2008" name="Int. J. Syst. Evol. Microbiol.">
        <title>Neptunomonas japonica sp. nov., an Osedax japonicus symbiont-like bacterium isolated from sediment adjacent to sperm whale carcasses off Kagoshima, Japan.</title>
        <authorList>
            <person name="Miyazaki M."/>
            <person name="Nogi Y."/>
            <person name="Fujiwara Y."/>
            <person name="Kawato M."/>
            <person name="Kubokawa K."/>
            <person name="Horikoshi K."/>
        </authorList>
    </citation>
    <scope>NUCLEOTIDE SEQUENCE [LARGE SCALE GENOMIC DNA]</scope>
    <source>
        <strain evidence="5 6">JAMM 1380</strain>
    </source>
</reference>
<evidence type="ECO:0000256" key="2">
    <source>
        <dbReference type="ARBA" id="ARBA00022679"/>
    </source>
</evidence>
<protein>
    <recommendedName>
        <fullName evidence="1">aminodeoxychorismate synthase</fullName>
        <ecNumber evidence="1">2.6.1.85</ecNumber>
    </recommendedName>
</protein>
<dbReference type="EC" id="2.6.1.85" evidence="1"/>
<dbReference type="InterPro" id="IPR005802">
    <property type="entry name" value="ADC_synth_comp_1"/>
</dbReference>
<dbReference type="KEGG" id="njp:NEJAP_1494"/>
<evidence type="ECO:0000313" key="5">
    <source>
        <dbReference type="EMBL" id="BBB29446.1"/>
    </source>
</evidence>
<dbReference type="GO" id="GO:0000162">
    <property type="term" value="P:L-tryptophan biosynthetic process"/>
    <property type="evidence" value="ECO:0007669"/>
    <property type="project" value="TreeGrafter"/>
</dbReference>
<dbReference type="GO" id="GO:0046820">
    <property type="term" value="F:4-amino-4-deoxychorismate synthase activity"/>
    <property type="evidence" value="ECO:0007669"/>
    <property type="project" value="UniProtKB-EC"/>
</dbReference>
<dbReference type="InterPro" id="IPR015890">
    <property type="entry name" value="Chorismate_C"/>
</dbReference>
<evidence type="ECO:0000259" key="4">
    <source>
        <dbReference type="Pfam" id="PF04715"/>
    </source>
</evidence>
<feature type="domain" description="Anthranilate synthase component I N-terminal" evidence="4">
    <location>
        <begin position="16"/>
        <end position="148"/>
    </location>
</feature>
<keyword evidence="5" id="KW-0032">Aminotransferase</keyword>
<sequence>MLKRITLPYQVSTSDYFERIRSLGNAILLDSGKPSSERGRFDILVAAPLCQLSYQQGILSGVNLPINILPDTDPFDALEKLYQYSYIEQAQLPEDIPFNGGLVGHFCYDLGRAIETLPQQAVNDTSLPEMLVGLYGWAIIIDHEKKSANLHGSHLTNQSTLKEIAQQASAPVEPSQHSFQLTSEFCSNLDEQAYHTQLSTIDDYIHAGDCYQVNLAQRFSANCKGDPWEAYKHLRSAAPTHYAAYFDTEHGAVLSLSPERFLSSDTQGHVITQPIKGTRPRGHDAKADQQLADELKDSSKDRAENVMIVDLLRNDLSKVCQHHSVKVPSLFAIESYKNVHHLVSTVTGTLEPCASPVSLLKECFPGGSITGAPKIRAMEIIEELEPHRRSIYCGSIGYIGVSGQIDTSITIRTLLVENNKIHCWAGGGIVADSISEMEYQETYDKVNNLLSTLTAL</sequence>
<dbReference type="AlphaFoldDB" id="A0A7R6SVJ0"/>
<dbReference type="Proteomes" id="UP000595332">
    <property type="component" value="Chromosome"/>
</dbReference>
<keyword evidence="2 5" id="KW-0808">Transferase</keyword>
<keyword evidence="6" id="KW-1185">Reference proteome</keyword>
<accession>A0A7R6SVJ0</accession>
<dbReference type="SUPFAM" id="SSF56322">
    <property type="entry name" value="ADC synthase"/>
    <property type="match status" value="1"/>
</dbReference>
<dbReference type="NCBIfam" id="TIGR00553">
    <property type="entry name" value="pabB"/>
    <property type="match status" value="1"/>
</dbReference>
<dbReference type="Pfam" id="PF04715">
    <property type="entry name" value="Anth_synt_I_N"/>
    <property type="match status" value="1"/>
</dbReference>
<evidence type="ECO:0000259" key="3">
    <source>
        <dbReference type="Pfam" id="PF00425"/>
    </source>
</evidence>
<dbReference type="PANTHER" id="PTHR11236">
    <property type="entry name" value="AMINOBENZOATE/ANTHRANILATE SYNTHASE"/>
    <property type="match status" value="1"/>
</dbReference>
<dbReference type="EMBL" id="AP014546">
    <property type="protein sequence ID" value="BBB29446.1"/>
    <property type="molecule type" value="Genomic_DNA"/>
</dbReference>
<dbReference type="Gene3D" id="3.60.120.10">
    <property type="entry name" value="Anthranilate synthase"/>
    <property type="match status" value="1"/>
</dbReference>
<organism evidence="5 6">
    <name type="scientific">Neptunomonas japonica JAMM 1380</name>
    <dbReference type="NCBI Taxonomy" id="1441457"/>
    <lineage>
        <taxon>Bacteria</taxon>
        <taxon>Pseudomonadati</taxon>
        <taxon>Pseudomonadota</taxon>
        <taxon>Gammaproteobacteria</taxon>
        <taxon>Oceanospirillales</taxon>
        <taxon>Oceanospirillaceae</taxon>
        <taxon>Neptunomonas</taxon>
    </lineage>
</organism>
<proteinExistence type="predicted"/>
<gene>
    <name evidence="5" type="primary">pabB</name>
    <name evidence="5" type="ORF">NEJAP_1494</name>
</gene>
<dbReference type="PRINTS" id="PR00095">
    <property type="entry name" value="ANTSNTHASEI"/>
</dbReference>
<dbReference type="InterPro" id="IPR006805">
    <property type="entry name" value="Anth_synth_I_N"/>
</dbReference>
<evidence type="ECO:0000313" key="6">
    <source>
        <dbReference type="Proteomes" id="UP000595332"/>
    </source>
</evidence>
<feature type="domain" description="Chorismate-utilising enzyme C-terminal" evidence="3">
    <location>
        <begin position="191"/>
        <end position="445"/>
    </location>
</feature>
<evidence type="ECO:0000256" key="1">
    <source>
        <dbReference type="ARBA" id="ARBA00013139"/>
    </source>
</evidence>
<dbReference type="RefSeq" id="WP_201350066.1">
    <property type="nucleotide sequence ID" value="NZ_AP014546.1"/>
</dbReference>
<name>A0A7R6SVJ0_9GAMM</name>